<organism evidence="1 2">
    <name type="scientific">Magnetospirillum molischianum DSM 120</name>
    <dbReference type="NCBI Taxonomy" id="1150626"/>
    <lineage>
        <taxon>Bacteria</taxon>
        <taxon>Pseudomonadati</taxon>
        <taxon>Pseudomonadota</taxon>
        <taxon>Alphaproteobacteria</taxon>
        <taxon>Rhodospirillales</taxon>
        <taxon>Rhodospirillaceae</taxon>
        <taxon>Magnetospirillum</taxon>
    </lineage>
</organism>
<dbReference type="OrthoDB" id="583261at2"/>
<protein>
    <submittedName>
        <fullName evidence="1">Putative BcepGomrgp18</fullName>
    </submittedName>
</protein>
<comment type="caution">
    <text evidence="1">The sequence shown here is derived from an EMBL/GenBank/DDBJ whole genome shotgun (WGS) entry which is preliminary data.</text>
</comment>
<dbReference type="STRING" id="1150626.PHAMO_80092"/>
<sequence length="147" mass="15270">MNDTLKMHGAMEAVLVRANGDVEVIRKDNIIVDVGFDFIADAIGKVASRPNVMGYIAVGTGSTAPATSQTALVTELARAAATYSHTTGTKTFTFTTTFAAGTATGAIQEAGVFNASSSGIIFDRVTFSVVNKGADDSLTITFTFTMS</sequence>
<evidence type="ECO:0000313" key="1">
    <source>
        <dbReference type="EMBL" id="CCG43301.1"/>
    </source>
</evidence>
<accession>H8FY63</accession>
<dbReference type="Proteomes" id="UP000004169">
    <property type="component" value="Unassembled WGS sequence"/>
</dbReference>
<dbReference type="RefSeq" id="WP_002731381.1">
    <property type="nucleotide sequence ID" value="NZ_CAHP01000060.1"/>
</dbReference>
<dbReference type="EMBL" id="CAHP01000060">
    <property type="protein sequence ID" value="CCG43301.1"/>
    <property type="molecule type" value="Genomic_DNA"/>
</dbReference>
<name>H8FY63_MAGML</name>
<evidence type="ECO:0000313" key="2">
    <source>
        <dbReference type="Proteomes" id="UP000004169"/>
    </source>
</evidence>
<proteinExistence type="predicted"/>
<gene>
    <name evidence="1" type="ORF">PHAMO_80092</name>
</gene>
<reference evidence="1 2" key="1">
    <citation type="journal article" date="2012" name="J. Bacteriol.">
        <title>Draft Genome Sequence of the Purple Photosynthetic Bacterium Phaeospirillum molischianum DSM120, a Particularly Versatile Bacterium.</title>
        <authorList>
            <person name="Duquesne K."/>
            <person name="Prima V."/>
            <person name="Ji B."/>
            <person name="Rouy Z."/>
            <person name="Medigue C."/>
            <person name="Talla E."/>
            <person name="Sturgis J.N."/>
        </authorList>
    </citation>
    <scope>NUCLEOTIDE SEQUENCE [LARGE SCALE GENOMIC DNA]</scope>
    <source>
        <strain evidence="2">DSM120</strain>
    </source>
</reference>
<dbReference type="AlphaFoldDB" id="H8FY63"/>
<keyword evidence="2" id="KW-1185">Reference proteome</keyword>